<proteinExistence type="predicted"/>
<dbReference type="Proteomes" id="UP001501470">
    <property type="component" value="Unassembled WGS sequence"/>
</dbReference>
<evidence type="ECO:0000313" key="2">
    <source>
        <dbReference type="Proteomes" id="UP001501470"/>
    </source>
</evidence>
<dbReference type="EMBL" id="BAAAQD010000023">
    <property type="protein sequence ID" value="GAA1553250.1"/>
    <property type="molecule type" value="Genomic_DNA"/>
</dbReference>
<accession>A0ABN2C6C0</accession>
<evidence type="ECO:0000313" key="1">
    <source>
        <dbReference type="EMBL" id="GAA1553250.1"/>
    </source>
</evidence>
<comment type="caution">
    <text evidence="1">The sequence shown here is derived from an EMBL/GenBank/DDBJ whole genome shotgun (WGS) entry which is preliminary data.</text>
</comment>
<reference evidence="1 2" key="1">
    <citation type="journal article" date="2019" name="Int. J. Syst. Evol. Microbiol.">
        <title>The Global Catalogue of Microorganisms (GCM) 10K type strain sequencing project: providing services to taxonomists for standard genome sequencing and annotation.</title>
        <authorList>
            <consortium name="The Broad Institute Genomics Platform"/>
            <consortium name="The Broad Institute Genome Sequencing Center for Infectious Disease"/>
            <person name="Wu L."/>
            <person name="Ma J."/>
        </authorList>
    </citation>
    <scope>NUCLEOTIDE SEQUENCE [LARGE SCALE GENOMIC DNA]</scope>
    <source>
        <strain evidence="1 2">JCM 15933</strain>
    </source>
</reference>
<keyword evidence="2" id="KW-1185">Reference proteome</keyword>
<protein>
    <submittedName>
        <fullName evidence="1">Uncharacterized protein</fullName>
    </submittedName>
</protein>
<organism evidence="1 2">
    <name type="scientific">Dactylosporangium maewongense</name>
    <dbReference type="NCBI Taxonomy" id="634393"/>
    <lineage>
        <taxon>Bacteria</taxon>
        <taxon>Bacillati</taxon>
        <taxon>Actinomycetota</taxon>
        <taxon>Actinomycetes</taxon>
        <taxon>Micromonosporales</taxon>
        <taxon>Micromonosporaceae</taxon>
        <taxon>Dactylosporangium</taxon>
    </lineage>
</organism>
<sequence>MLYQRQKRACDLRVDRCAQGGGEATTRDDETVLISETKTLLTSMLDHAGVRPGKAADDVLTTVEVFRRFAAVPVDDAAPPEEDGDGVLAQFGTFDFGGVREFWADLTRQFIEADDEDVLWQLRCTLHWTPSAETEALGSGSLWSFGMPLGDFFAEALALPGWAWALAGVQAPQHLTIELDEI</sequence>
<gene>
    <name evidence="1" type="ORF">GCM10009827_087430</name>
</gene>
<name>A0ABN2C6C0_9ACTN</name>